<evidence type="ECO:0000313" key="3">
    <source>
        <dbReference type="Proteomes" id="UP001195483"/>
    </source>
</evidence>
<evidence type="ECO:0000313" key="2">
    <source>
        <dbReference type="EMBL" id="KAK3596684.1"/>
    </source>
</evidence>
<dbReference type="AlphaFoldDB" id="A0AAE0W0J8"/>
<accession>A0AAE0W0J8</accession>
<reference evidence="2" key="3">
    <citation type="submission" date="2023-05" db="EMBL/GenBank/DDBJ databases">
        <authorList>
            <person name="Smith C.H."/>
        </authorList>
    </citation>
    <scope>NUCLEOTIDE SEQUENCE</scope>
    <source>
        <strain evidence="2">CHS0354</strain>
        <tissue evidence="2">Mantle</tissue>
    </source>
</reference>
<protein>
    <submittedName>
        <fullName evidence="2">Uncharacterized protein</fullName>
    </submittedName>
</protein>
<comment type="caution">
    <text evidence="2">The sequence shown here is derived from an EMBL/GenBank/DDBJ whole genome shotgun (WGS) entry which is preliminary data.</text>
</comment>
<gene>
    <name evidence="2" type="ORF">CHS0354_038019</name>
</gene>
<feature type="region of interest" description="Disordered" evidence="1">
    <location>
        <begin position="1"/>
        <end position="27"/>
    </location>
</feature>
<sequence>MGCSSQLKCHNSDPVVGRRESSLPSDKKRNDVNICIECCTNGSFCNRELCDTKVNLTGKLCMQCDDVVHPMDCATVALCQPGEICYTESQKIHGENRYRLGCVKETSCQLPRAPETITTISPLLDSCGICCKRDMENCNLELCDYRGGSVPNEIVQMYLIEPPIDFNEVYCHDESETGCILAGTDKPEFCDNPNIKNHLCPKFCGTCGTNIVSSVSSKVIANLHHLFLP</sequence>
<feature type="compositionally biased region" description="Basic and acidic residues" evidence="1">
    <location>
        <begin position="16"/>
        <end position="27"/>
    </location>
</feature>
<dbReference type="Proteomes" id="UP001195483">
    <property type="component" value="Unassembled WGS sequence"/>
</dbReference>
<organism evidence="2 3">
    <name type="scientific">Potamilus streckersoni</name>
    <dbReference type="NCBI Taxonomy" id="2493646"/>
    <lineage>
        <taxon>Eukaryota</taxon>
        <taxon>Metazoa</taxon>
        <taxon>Spiralia</taxon>
        <taxon>Lophotrochozoa</taxon>
        <taxon>Mollusca</taxon>
        <taxon>Bivalvia</taxon>
        <taxon>Autobranchia</taxon>
        <taxon>Heteroconchia</taxon>
        <taxon>Palaeoheterodonta</taxon>
        <taxon>Unionida</taxon>
        <taxon>Unionoidea</taxon>
        <taxon>Unionidae</taxon>
        <taxon>Ambleminae</taxon>
        <taxon>Lampsilini</taxon>
        <taxon>Potamilus</taxon>
    </lineage>
</organism>
<evidence type="ECO:0000256" key="1">
    <source>
        <dbReference type="SAM" id="MobiDB-lite"/>
    </source>
</evidence>
<proteinExistence type="predicted"/>
<reference evidence="2" key="1">
    <citation type="journal article" date="2021" name="Genome Biol. Evol.">
        <title>A High-Quality Reference Genome for a Parasitic Bivalve with Doubly Uniparental Inheritance (Bivalvia: Unionida).</title>
        <authorList>
            <person name="Smith C.H."/>
        </authorList>
    </citation>
    <scope>NUCLEOTIDE SEQUENCE</scope>
    <source>
        <strain evidence="2">CHS0354</strain>
    </source>
</reference>
<name>A0AAE0W0J8_9BIVA</name>
<reference evidence="2" key="2">
    <citation type="journal article" date="2021" name="Genome Biol. Evol.">
        <title>Developing a high-quality reference genome for a parasitic bivalve with doubly uniparental inheritance (Bivalvia: Unionida).</title>
        <authorList>
            <person name="Smith C.H."/>
        </authorList>
    </citation>
    <scope>NUCLEOTIDE SEQUENCE</scope>
    <source>
        <strain evidence="2">CHS0354</strain>
        <tissue evidence="2">Mantle</tissue>
    </source>
</reference>
<keyword evidence="3" id="KW-1185">Reference proteome</keyword>
<dbReference type="EMBL" id="JAEAOA010002221">
    <property type="protein sequence ID" value="KAK3596684.1"/>
    <property type="molecule type" value="Genomic_DNA"/>
</dbReference>